<dbReference type="GO" id="GO:0004805">
    <property type="term" value="F:trehalose-phosphatase activity"/>
    <property type="evidence" value="ECO:0007669"/>
    <property type="project" value="TreeGrafter"/>
</dbReference>
<dbReference type="FunFam" id="3.40.50.2000:FF:000099">
    <property type="entry name" value="Alpha,alpha-trehalose phosphate synthase subunit, putative"/>
    <property type="match status" value="1"/>
</dbReference>
<dbReference type="Pfam" id="PF00982">
    <property type="entry name" value="Glyco_transf_20"/>
    <property type="match status" value="1"/>
</dbReference>
<dbReference type="GO" id="GO:0003825">
    <property type="term" value="F:alpha,alpha-trehalose-phosphate synthase (UDP-forming) activity"/>
    <property type="evidence" value="ECO:0007669"/>
    <property type="project" value="TreeGrafter"/>
</dbReference>
<dbReference type="GO" id="GO:0005992">
    <property type="term" value="P:trehalose biosynthetic process"/>
    <property type="evidence" value="ECO:0007669"/>
    <property type="project" value="InterPro"/>
</dbReference>
<dbReference type="CDD" id="cd03788">
    <property type="entry name" value="GT20_TPS"/>
    <property type="match status" value="1"/>
</dbReference>
<keyword evidence="1" id="KW-0597">Phosphoprotein</keyword>
<name>A0A1E3QWD2_9ASCO</name>
<dbReference type="STRING" id="984486.A0A1E3QWD2"/>
<dbReference type="InterPro" id="IPR003337">
    <property type="entry name" value="Trehalose_PPase"/>
</dbReference>
<reference evidence="4" key="1">
    <citation type="submission" date="2016-05" db="EMBL/GenBank/DDBJ databases">
        <title>Comparative genomics of biotechnologically important yeasts.</title>
        <authorList>
            <consortium name="DOE Joint Genome Institute"/>
            <person name="Riley R."/>
            <person name="Haridas S."/>
            <person name="Wolfe K.H."/>
            <person name="Lopes M.R."/>
            <person name="Hittinger C.T."/>
            <person name="Goker M."/>
            <person name="Salamov A."/>
            <person name="Wisecaver J."/>
            <person name="Long T.M."/>
            <person name="Aerts A.L."/>
            <person name="Barry K."/>
            <person name="Choi C."/>
            <person name="Clum A."/>
            <person name="Coughlan A.Y."/>
            <person name="Deshpande S."/>
            <person name="Douglass A.P."/>
            <person name="Hanson S.J."/>
            <person name="Klenk H.-P."/>
            <person name="Labutti K."/>
            <person name="Lapidus A."/>
            <person name="Lindquist E."/>
            <person name="Lipzen A."/>
            <person name="Meier-Kolthoff J.P."/>
            <person name="Ohm R.A."/>
            <person name="Otillar R.P."/>
            <person name="Pangilinan J."/>
            <person name="Peng Y."/>
            <person name="Rokas A."/>
            <person name="Rosa C.A."/>
            <person name="Scheuner C."/>
            <person name="Sibirny A.A."/>
            <person name="Slot J.C."/>
            <person name="Stielow J.B."/>
            <person name="Sun H."/>
            <person name="Kurtzman C.P."/>
            <person name="Blackwell M."/>
            <person name="Grigoriev I.V."/>
            <person name="Jeffries T.W."/>
        </authorList>
    </citation>
    <scope>NUCLEOTIDE SEQUENCE [LARGE SCALE GENOMIC DNA]</scope>
    <source>
        <strain evidence="4">NRRL Y-12698</strain>
    </source>
</reference>
<evidence type="ECO:0000313" key="3">
    <source>
        <dbReference type="EMBL" id="ODQ81966.1"/>
    </source>
</evidence>
<accession>A0A1E3QWD2</accession>
<dbReference type="GeneID" id="30148191"/>
<dbReference type="GO" id="GO:0005829">
    <property type="term" value="C:cytosol"/>
    <property type="evidence" value="ECO:0007669"/>
    <property type="project" value="TreeGrafter"/>
</dbReference>
<dbReference type="RefSeq" id="XP_018987294.1">
    <property type="nucleotide sequence ID" value="XM_019130338.1"/>
</dbReference>
<dbReference type="OrthoDB" id="755951at2759"/>
<dbReference type="InterPro" id="IPR001830">
    <property type="entry name" value="Glyco_trans_20"/>
</dbReference>
<protein>
    <submittedName>
        <fullName evidence="3">Glycosyltransferase family 20 protein</fullName>
    </submittedName>
</protein>
<dbReference type="Proteomes" id="UP000094336">
    <property type="component" value="Unassembled WGS sequence"/>
</dbReference>
<dbReference type="AlphaFoldDB" id="A0A1E3QWD2"/>
<dbReference type="PANTHER" id="PTHR10788">
    <property type="entry name" value="TREHALOSE-6-PHOSPHATE SYNTHASE"/>
    <property type="match status" value="1"/>
</dbReference>
<evidence type="ECO:0000313" key="4">
    <source>
        <dbReference type="Proteomes" id="UP000094336"/>
    </source>
</evidence>
<feature type="region of interest" description="Disordered" evidence="2">
    <location>
        <begin position="21"/>
        <end position="48"/>
    </location>
</feature>
<proteinExistence type="predicted"/>
<dbReference type="SUPFAM" id="SSF53756">
    <property type="entry name" value="UDP-Glycosyltransferase/glycogen phosphorylase"/>
    <property type="match status" value="1"/>
</dbReference>
<dbReference type="PANTHER" id="PTHR10788:SF15">
    <property type="entry name" value="TREHALOSE SYNTHASE COMPLEX REGULATORY SUBUNIT TPS3-RELATED"/>
    <property type="match status" value="1"/>
</dbReference>
<evidence type="ECO:0000256" key="1">
    <source>
        <dbReference type="ARBA" id="ARBA00022553"/>
    </source>
</evidence>
<organism evidence="3 4">
    <name type="scientific">Babjeviella inositovora NRRL Y-12698</name>
    <dbReference type="NCBI Taxonomy" id="984486"/>
    <lineage>
        <taxon>Eukaryota</taxon>
        <taxon>Fungi</taxon>
        <taxon>Dikarya</taxon>
        <taxon>Ascomycota</taxon>
        <taxon>Saccharomycotina</taxon>
        <taxon>Pichiomycetes</taxon>
        <taxon>Serinales incertae sedis</taxon>
        <taxon>Babjeviella</taxon>
    </lineage>
</organism>
<evidence type="ECO:0000256" key="2">
    <source>
        <dbReference type="SAM" id="MobiDB-lite"/>
    </source>
</evidence>
<dbReference type="Pfam" id="PF02358">
    <property type="entry name" value="Trehalose_PPase"/>
    <property type="match status" value="1"/>
</dbReference>
<dbReference type="EMBL" id="KV454427">
    <property type="protein sequence ID" value="ODQ81966.1"/>
    <property type="molecule type" value="Genomic_DNA"/>
</dbReference>
<gene>
    <name evidence="3" type="ORF">BABINDRAFT_165473</name>
</gene>
<dbReference type="GO" id="GO:0005946">
    <property type="term" value="C:alpha,alpha-trehalose-phosphate synthase complex (UDP-forming)"/>
    <property type="evidence" value="ECO:0007669"/>
    <property type="project" value="TreeGrafter"/>
</dbReference>
<keyword evidence="3" id="KW-0808">Transferase</keyword>
<keyword evidence="4" id="KW-1185">Reference proteome</keyword>
<dbReference type="Gene3D" id="3.40.50.2000">
    <property type="entry name" value="Glycogen Phosphorylase B"/>
    <property type="match status" value="2"/>
</dbReference>
<sequence length="984" mass="109154">MTLIVASLFLPYSIEFEVEKQEEQPTRPKLVSRQSSSLSVPRPVHPSKTPTLSSIFPALIARANNTTPVPAALSRAPGTESGDEQFFYNHKSQTVTPKSIQPTSKANMLVKASIVDGKKWTNEVLGLPSLRVSRSSSSTQTPTLGQIAKTLSASQVTTSLAELSLGNGRTKTNTNYREWNAAHTIEDIEDELPASEKSKLAPYGGFSKPDIQASLHSQNVFESAPFTVVPFRKGNGSLKNAVKLSAEHGVIDRCRWVGTIGIPCDEIPDAKKSAIAAELSANWGSEVAFVSDTTFLGHYRSFCKQILWPTLHYQIPDNPKSKAFEEHSWEHYCALNQAIADKIVETYKSEDDIVWVNDYHLLLVPQMVREKLPGAKIGFFLHVSFPSSEVFRCFAQRKRLLAGMLGADSIAFQTSEYVRHFLQTCNRLLLADVSANGISYDSRLISVEAIPVGIDASALRAQLAMPEVREFRDLVAERWHGKRLIVSRDMFDRIRGLKQKLLAYERFLNTYPGYAETTVLIQICLKGAGDEELESEIMPIIDRINGLTTSFADSQPVVFLNQDIDFAQYLALLCEADTFAVTSMREGMNLTCHEFIVATEKHSPLILSEFTGSASVLEDSALLVNPWDMHEVSEAFLHALTMPAGEKAERWASAYEVVVNTNSQVWVETCLLAVVDAWIEQQVRSSCNVKFLTAGDYAEFCKPALQRLFLLDFVSSTVTVVKGDKLVSNQTQRMIQVLNELLADPLNTVYVISYYKKSVLERMYRRLPQLGLVAENGGYVKFGGTDEWVAIVDESSLSWMDPVIKVINSMVVRLPGSYLEVEDCTVRFNLAKSMEDDTERANLVIGDCITYVNDFFNGVDVHATCLKDVVIVQQSNLLLQALTRILHRLSSDGDCVWSSSTSLASLGSTPVPDVEYPEPLGSLFVCGPSTYIFEPAFEYFNDLESNGKARNVLSVAIGDNNGTYAKMDVKGFNDLLTILSKGLK</sequence>